<evidence type="ECO:0000256" key="3">
    <source>
        <dbReference type="ARBA" id="ARBA00022448"/>
    </source>
</evidence>
<accession>C0GH30</accession>
<gene>
    <name evidence="8" type="ORF">DealDRAFT_1789</name>
</gene>
<dbReference type="Proteomes" id="UP000006443">
    <property type="component" value="Unassembled WGS sequence"/>
</dbReference>
<organism evidence="8 9">
    <name type="scientific">Dethiobacter alkaliphilus AHT 1</name>
    <dbReference type="NCBI Taxonomy" id="555088"/>
    <lineage>
        <taxon>Bacteria</taxon>
        <taxon>Bacillati</taxon>
        <taxon>Bacillota</taxon>
        <taxon>Dethiobacteria</taxon>
        <taxon>Dethiobacterales</taxon>
        <taxon>Dethiobacteraceae</taxon>
        <taxon>Dethiobacter</taxon>
    </lineage>
</organism>
<evidence type="ECO:0000256" key="5">
    <source>
        <dbReference type="ARBA" id="ARBA00022692"/>
    </source>
</evidence>
<comment type="subcellular location">
    <subcellularLocation>
        <location evidence="1">Membrane</location>
        <topology evidence="1">Multi-pass membrane protein</topology>
    </subcellularLocation>
</comment>
<keyword evidence="6" id="KW-1133">Transmembrane helix</keyword>
<dbReference type="EMBL" id="ACJM01000008">
    <property type="protein sequence ID" value="EEG77332.1"/>
    <property type="molecule type" value="Genomic_DNA"/>
</dbReference>
<reference evidence="8 9" key="1">
    <citation type="submission" date="2009-02" db="EMBL/GenBank/DDBJ databases">
        <title>Sequencing of the draft genome and assembly of Dethiobacter alkaliphilus AHT 1.</title>
        <authorList>
            <consortium name="US DOE Joint Genome Institute (JGI-PGF)"/>
            <person name="Lucas S."/>
            <person name="Copeland A."/>
            <person name="Lapidus A."/>
            <person name="Glavina del Rio T."/>
            <person name="Dalin E."/>
            <person name="Tice H."/>
            <person name="Bruce D."/>
            <person name="Goodwin L."/>
            <person name="Pitluck S."/>
            <person name="Larimer F."/>
            <person name="Land M.L."/>
            <person name="Hauser L."/>
            <person name="Muyzer G."/>
        </authorList>
    </citation>
    <scope>NUCLEOTIDE SEQUENCE [LARGE SCALE GENOMIC DNA]</scope>
    <source>
        <strain evidence="8 9">AHT 1</strain>
    </source>
</reference>
<evidence type="ECO:0000256" key="2">
    <source>
        <dbReference type="ARBA" id="ARBA00007998"/>
    </source>
</evidence>
<keyword evidence="4" id="KW-0309">Germination</keyword>
<dbReference type="PANTHER" id="PTHR34975">
    <property type="entry name" value="SPORE GERMINATION PROTEIN A2"/>
    <property type="match status" value="1"/>
</dbReference>
<comment type="caution">
    <text evidence="8">The sequence shown here is derived from an EMBL/GenBank/DDBJ whole genome shotgun (WGS) entry which is preliminary data.</text>
</comment>
<dbReference type="eggNOG" id="COG0531">
    <property type="taxonomic scope" value="Bacteria"/>
</dbReference>
<dbReference type="InterPro" id="IPR004761">
    <property type="entry name" value="Spore_GerAB"/>
</dbReference>
<dbReference type="AlphaFoldDB" id="C0GH30"/>
<comment type="similarity">
    <text evidence="2">Belongs to the amino acid-polyamine-organocation (APC) superfamily. Spore germination protein (SGP) (TC 2.A.3.9) family.</text>
</comment>
<keyword evidence="5" id="KW-0812">Transmembrane</keyword>
<evidence type="ECO:0000256" key="1">
    <source>
        <dbReference type="ARBA" id="ARBA00004141"/>
    </source>
</evidence>
<dbReference type="PANTHER" id="PTHR34975:SF2">
    <property type="entry name" value="SPORE GERMINATION PROTEIN A2"/>
    <property type="match status" value="1"/>
</dbReference>
<evidence type="ECO:0000313" key="8">
    <source>
        <dbReference type="EMBL" id="EEG77332.1"/>
    </source>
</evidence>
<keyword evidence="9" id="KW-1185">Reference proteome</keyword>
<evidence type="ECO:0000313" key="9">
    <source>
        <dbReference type="Proteomes" id="UP000006443"/>
    </source>
</evidence>
<keyword evidence="3" id="KW-0813">Transport</keyword>
<evidence type="ECO:0000256" key="6">
    <source>
        <dbReference type="ARBA" id="ARBA00022989"/>
    </source>
</evidence>
<evidence type="ECO:0000256" key="4">
    <source>
        <dbReference type="ARBA" id="ARBA00022544"/>
    </source>
</evidence>
<keyword evidence="7" id="KW-0472">Membrane</keyword>
<proteinExistence type="inferred from homology"/>
<name>C0GH30_DETAL</name>
<sequence length="371" mass="41418">MNNSQRSKSGDTLDPRVLTVVLALAIFEFEIFTFTRGLVEIAGQDAVITTFLGGTLLILLTALLVKLSRRFPGESFFAYSKKVWGKPMGLVIIASYLFYFYTFMVLLFQNFANANRLIYLQETPALIPLILMGLGAVWLVSYGFSSIVRFFQLFYPFFAITIIVVLLLGIREVQFENFFPILSRGIIPVLHGAIVYVGFIQGVEVLLFVTPFLNDKNKILKPALGGIFAVILFSVFASVNAIGVLGAENTVEFIYPGIALLSAIELPGFAVERFELLLTLTWLIAIFTTMAIYIYLLSFGIIELFGLSHRKLTIGLVTAAIIGATYLIPNVTWMLVLREYYNYFTLIFIAVIPALTFLMAVIRGKEANEHA</sequence>
<dbReference type="GO" id="GO:0016020">
    <property type="term" value="C:membrane"/>
    <property type="evidence" value="ECO:0007669"/>
    <property type="project" value="UniProtKB-SubCell"/>
</dbReference>
<dbReference type="Pfam" id="PF03845">
    <property type="entry name" value="Spore_permease"/>
    <property type="match status" value="1"/>
</dbReference>
<dbReference type="NCBIfam" id="TIGR00912">
    <property type="entry name" value="2A0309"/>
    <property type="match status" value="1"/>
</dbReference>
<protein>
    <submittedName>
        <fullName evidence="8">Spore germination protein</fullName>
    </submittedName>
</protein>
<evidence type="ECO:0000256" key="7">
    <source>
        <dbReference type="ARBA" id="ARBA00023136"/>
    </source>
</evidence>
<dbReference type="GO" id="GO:0009847">
    <property type="term" value="P:spore germination"/>
    <property type="evidence" value="ECO:0007669"/>
    <property type="project" value="InterPro"/>
</dbReference>
<dbReference type="STRING" id="555088.DealDRAFT_1789"/>